<dbReference type="Gene3D" id="3.30.1380.10">
    <property type="match status" value="1"/>
</dbReference>
<dbReference type="Proteomes" id="UP001501343">
    <property type="component" value="Unassembled WGS sequence"/>
</dbReference>
<dbReference type="InterPro" id="IPR058193">
    <property type="entry name" value="VanY/YodJ_core_dom"/>
</dbReference>
<dbReference type="InterPro" id="IPR052179">
    <property type="entry name" value="DD-CPase-like"/>
</dbReference>
<reference evidence="4" key="1">
    <citation type="journal article" date="2019" name="Int. J. Syst. Evol. Microbiol.">
        <title>The Global Catalogue of Microorganisms (GCM) 10K type strain sequencing project: providing services to taxonomists for standard genome sequencing and annotation.</title>
        <authorList>
            <consortium name="The Broad Institute Genomics Platform"/>
            <consortium name="The Broad Institute Genome Sequencing Center for Infectious Disease"/>
            <person name="Wu L."/>
            <person name="Ma J."/>
        </authorList>
    </citation>
    <scope>NUCLEOTIDE SEQUENCE [LARGE SCALE GENOMIC DNA]</scope>
    <source>
        <strain evidence="4">JCM 14900</strain>
    </source>
</reference>
<dbReference type="SUPFAM" id="SSF55166">
    <property type="entry name" value="Hedgehog/DD-peptidase"/>
    <property type="match status" value="1"/>
</dbReference>
<dbReference type="Pfam" id="PF02557">
    <property type="entry name" value="VanY"/>
    <property type="match status" value="1"/>
</dbReference>
<dbReference type="RefSeq" id="WP_248146181.1">
    <property type="nucleotide sequence ID" value="NZ_BAAAOF010000002.1"/>
</dbReference>
<evidence type="ECO:0000313" key="4">
    <source>
        <dbReference type="Proteomes" id="UP001501343"/>
    </source>
</evidence>
<evidence type="ECO:0000256" key="1">
    <source>
        <dbReference type="SAM" id="MobiDB-lite"/>
    </source>
</evidence>
<feature type="compositionally biased region" description="Low complexity" evidence="1">
    <location>
        <begin position="33"/>
        <end position="52"/>
    </location>
</feature>
<feature type="region of interest" description="Disordered" evidence="1">
    <location>
        <begin position="65"/>
        <end position="126"/>
    </location>
</feature>
<comment type="caution">
    <text evidence="3">The sequence shown here is derived from an EMBL/GenBank/DDBJ whole genome shotgun (WGS) entry which is preliminary data.</text>
</comment>
<sequence length="493" mass="51483">MTAPPRHEPTPSRRAARAQRERAARRAHGQIPDATGAALDAEAEARATADTAPIRIVRTRLRTPTAATAVQAPEAQPQTRAQAKLRAQTPPPTGPNVVHLAPVQRDPPPLPAADASDETAPDHEELVPEERSFAANAVDETPRLRRRSRELLDMGVLPRPTPAHHARVRNFFRFGTSGALAIAALLVVGSASAVTAANLPPVSETPVEQSAAEPSEPEVAPPAYLPVDIESAGLGAYALQPVPAPAALDATQIDLCAQPEFTTALAAGDDAATIAAAGGAVAFRDAVAAGRASCVALDDPARVWVVVDKQRPFAPIDYRPASLVAPSGMQNPAGDVLRTDAATALSAMAGASRAAGAGEIGIVSGYRSYETQVGTYDGHVARRGVEGADLVSARPGYSEHQSGLAVDVAPCTGGCASIDDLAASPQGEWILAHAWEYGWIVRYEDGATPATGYLAEPWHLRYIGTELARAYSGGEWQTLEEFFGLPPAPDYAG</sequence>
<name>A0ABP5AUG6_9MICO</name>
<evidence type="ECO:0000313" key="3">
    <source>
        <dbReference type="EMBL" id="GAA1920011.1"/>
    </source>
</evidence>
<dbReference type="CDD" id="cd14852">
    <property type="entry name" value="LD-carboxypeptidase"/>
    <property type="match status" value="1"/>
</dbReference>
<proteinExistence type="predicted"/>
<organism evidence="3 4">
    <name type="scientific">Microbacterium aoyamense</name>
    <dbReference type="NCBI Taxonomy" id="344166"/>
    <lineage>
        <taxon>Bacteria</taxon>
        <taxon>Bacillati</taxon>
        <taxon>Actinomycetota</taxon>
        <taxon>Actinomycetes</taxon>
        <taxon>Micrococcales</taxon>
        <taxon>Microbacteriaceae</taxon>
        <taxon>Microbacterium</taxon>
    </lineage>
</organism>
<dbReference type="InterPro" id="IPR009045">
    <property type="entry name" value="Zn_M74/Hedgehog-like"/>
</dbReference>
<feature type="compositionally biased region" description="Basic and acidic residues" evidence="1">
    <location>
        <begin position="1"/>
        <end position="11"/>
    </location>
</feature>
<dbReference type="PANTHER" id="PTHR34385:SF1">
    <property type="entry name" value="PEPTIDOGLYCAN L-ALANYL-D-GLUTAMATE ENDOPEPTIDASE CWLK"/>
    <property type="match status" value="1"/>
</dbReference>
<dbReference type="InterPro" id="IPR003709">
    <property type="entry name" value="VanY-like_core_dom"/>
</dbReference>
<dbReference type="PANTHER" id="PTHR34385">
    <property type="entry name" value="D-ALANYL-D-ALANINE CARBOXYPEPTIDASE"/>
    <property type="match status" value="1"/>
</dbReference>
<gene>
    <name evidence="3" type="ORF">GCM10009775_10760</name>
</gene>
<feature type="region of interest" description="Disordered" evidence="1">
    <location>
        <begin position="1"/>
        <end position="52"/>
    </location>
</feature>
<protein>
    <recommendedName>
        <fullName evidence="2">D-alanyl-D-alanine carboxypeptidase-like core domain-containing protein</fullName>
    </recommendedName>
</protein>
<feature type="domain" description="D-alanyl-D-alanine carboxypeptidase-like core" evidence="2">
    <location>
        <begin position="337"/>
        <end position="464"/>
    </location>
</feature>
<dbReference type="EMBL" id="BAAAOF010000002">
    <property type="protein sequence ID" value="GAA1920011.1"/>
    <property type="molecule type" value="Genomic_DNA"/>
</dbReference>
<accession>A0ABP5AUG6</accession>
<evidence type="ECO:0000259" key="2">
    <source>
        <dbReference type="Pfam" id="PF02557"/>
    </source>
</evidence>
<keyword evidence="4" id="KW-1185">Reference proteome</keyword>